<proteinExistence type="inferred from homology"/>
<evidence type="ECO:0000313" key="8">
    <source>
        <dbReference type="Proteomes" id="UP000603453"/>
    </source>
</evidence>
<keyword evidence="5 6" id="KW-0472">Membrane</keyword>
<gene>
    <name evidence="7" type="ORF">INT47_012239</name>
</gene>
<keyword evidence="4 6" id="KW-1133">Transmembrane helix</keyword>
<protein>
    <submittedName>
        <fullName evidence="7">Uncharacterized protein</fullName>
    </submittedName>
</protein>
<comment type="caution">
    <text evidence="7">The sequence shown here is derived from an EMBL/GenBank/DDBJ whole genome shotgun (WGS) entry which is preliminary data.</text>
</comment>
<feature type="transmembrane region" description="Helical" evidence="6">
    <location>
        <begin position="52"/>
        <end position="72"/>
    </location>
</feature>
<comment type="similarity">
    <text evidence="2">Belongs to the PER33/POM33 family.</text>
</comment>
<dbReference type="Pfam" id="PF03661">
    <property type="entry name" value="TMEM33_Pom33"/>
    <property type="match status" value="1"/>
</dbReference>
<dbReference type="PANTHER" id="PTHR12703">
    <property type="entry name" value="TRANSMEMBRANE PROTEIN 33"/>
    <property type="match status" value="1"/>
</dbReference>
<feature type="transmembrane region" description="Helical" evidence="6">
    <location>
        <begin position="93"/>
        <end position="114"/>
    </location>
</feature>
<feature type="transmembrane region" description="Helical" evidence="6">
    <location>
        <begin position="23"/>
        <end position="46"/>
    </location>
</feature>
<dbReference type="GO" id="GO:0061024">
    <property type="term" value="P:membrane organization"/>
    <property type="evidence" value="ECO:0007669"/>
    <property type="project" value="TreeGrafter"/>
</dbReference>
<accession>A0A8H7V1Z9</accession>
<dbReference type="PANTHER" id="PTHR12703:SF4">
    <property type="entry name" value="TRANSMEMBRANE PROTEIN 33"/>
    <property type="match status" value="1"/>
</dbReference>
<evidence type="ECO:0000313" key="7">
    <source>
        <dbReference type="EMBL" id="KAG2207186.1"/>
    </source>
</evidence>
<dbReference type="GO" id="GO:0005783">
    <property type="term" value="C:endoplasmic reticulum"/>
    <property type="evidence" value="ECO:0007669"/>
    <property type="project" value="TreeGrafter"/>
</dbReference>
<evidence type="ECO:0000256" key="3">
    <source>
        <dbReference type="ARBA" id="ARBA00022692"/>
    </source>
</evidence>
<dbReference type="AlphaFoldDB" id="A0A8H7V1Z9"/>
<dbReference type="OrthoDB" id="5581259at2759"/>
<organism evidence="7 8">
    <name type="scientific">Mucor saturninus</name>
    <dbReference type="NCBI Taxonomy" id="64648"/>
    <lineage>
        <taxon>Eukaryota</taxon>
        <taxon>Fungi</taxon>
        <taxon>Fungi incertae sedis</taxon>
        <taxon>Mucoromycota</taxon>
        <taxon>Mucoromycotina</taxon>
        <taxon>Mucoromycetes</taxon>
        <taxon>Mucorales</taxon>
        <taxon>Mucorineae</taxon>
        <taxon>Mucoraceae</taxon>
        <taxon>Mucor</taxon>
    </lineage>
</organism>
<evidence type="ECO:0000256" key="5">
    <source>
        <dbReference type="ARBA" id="ARBA00023136"/>
    </source>
</evidence>
<reference evidence="7" key="1">
    <citation type="submission" date="2020-12" db="EMBL/GenBank/DDBJ databases">
        <title>Metabolic potential, ecology and presence of endohyphal bacteria is reflected in genomic diversity of Mucoromycotina.</title>
        <authorList>
            <person name="Muszewska A."/>
            <person name="Okrasinska A."/>
            <person name="Steczkiewicz K."/>
            <person name="Drgas O."/>
            <person name="Orlowska M."/>
            <person name="Perlinska-Lenart U."/>
            <person name="Aleksandrzak-Piekarczyk T."/>
            <person name="Szatraj K."/>
            <person name="Zielenkiewicz U."/>
            <person name="Pilsyk S."/>
            <person name="Malc E."/>
            <person name="Mieczkowski P."/>
            <person name="Kruszewska J.S."/>
            <person name="Biernat P."/>
            <person name="Pawlowska J."/>
        </authorList>
    </citation>
    <scope>NUCLEOTIDE SEQUENCE</scope>
    <source>
        <strain evidence="7">WA0000017839</strain>
    </source>
</reference>
<evidence type="ECO:0000256" key="2">
    <source>
        <dbReference type="ARBA" id="ARBA00007322"/>
    </source>
</evidence>
<evidence type="ECO:0000256" key="6">
    <source>
        <dbReference type="SAM" id="Phobius"/>
    </source>
</evidence>
<dbReference type="InterPro" id="IPR005344">
    <property type="entry name" value="TMEM33/Pom33"/>
</dbReference>
<dbReference type="InterPro" id="IPR051645">
    <property type="entry name" value="PER33/POM33_regulator"/>
</dbReference>
<comment type="subcellular location">
    <subcellularLocation>
        <location evidence="1">Membrane</location>
        <topology evidence="1">Multi-pass membrane protein</topology>
    </subcellularLocation>
</comment>
<dbReference type="Proteomes" id="UP000603453">
    <property type="component" value="Unassembled WGS sequence"/>
</dbReference>
<name>A0A8H7V1Z9_9FUNG</name>
<feature type="transmembrane region" description="Helical" evidence="6">
    <location>
        <begin position="180"/>
        <end position="200"/>
    </location>
</feature>
<keyword evidence="8" id="KW-1185">Reference proteome</keyword>
<dbReference type="GO" id="GO:0071786">
    <property type="term" value="P:endoplasmic reticulum tubular network organization"/>
    <property type="evidence" value="ECO:0007669"/>
    <property type="project" value="TreeGrafter"/>
</dbReference>
<sequence length="267" mass="30194">MAPPTASTPLSVRVTALVKTLQFAWFVGHAFTLFGTLAYVITVALFRSNTLFYKAAYFGALLSYGVVIYKSHGKPQPNAVYARKLVMDENAQYLLLAFFWFCSSPITVTLIPFFTFSAFHALGYIRTNIIPNVFPRTATSGDAPATISWQSKTQQQIKAWTDQYYGVAMRFVAQSEVTVIAVRLTFGLFRFNFLPVILFCQFLRFRYHLSTYTRQTFTELRVRLDTLLLPPNADARIPAVVPKVYVMAKDMITKFGDSIVQQQAPAQ</sequence>
<evidence type="ECO:0000256" key="1">
    <source>
        <dbReference type="ARBA" id="ARBA00004141"/>
    </source>
</evidence>
<dbReference type="GO" id="GO:0016020">
    <property type="term" value="C:membrane"/>
    <property type="evidence" value="ECO:0007669"/>
    <property type="project" value="UniProtKB-SubCell"/>
</dbReference>
<keyword evidence="3 6" id="KW-0812">Transmembrane</keyword>
<evidence type="ECO:0000256" key="4">
    <source>
        <dbReference type="ARBA" id="ARBA00022989"/>
    </source>
</evidence>
<dbReference type="EMBL" id="JAEPRD010000026">
    <property type="protein sequence ID" value="KAG2207186.1"/>
    <property type="molecule type" value="Genomic_DNA"/>
</dbReference>